<accession>G8BNV2</accession>
<name>G8BNV2_TETPH</name>
<dbReference type="RefSeq" id="XP_003684014.1">
    <property type="nucleotide sequence ID" value="XM_003683966.1"/>
</dbReference>
<evidence type="ECO:0000256" key="3">
    <source>
        <dbReference type="ARBA" id="ARBA00022989"/>
    </source>
</evidence>
<proteinExistence type="predicted"/>
<dbReference type="OrthoDB" id="74314at2759"/>
<dbReference type="HOGENOM" id="CLU_034954_0_0_1"/>
<keyword evidence="5" id="KW-0576">Peroxisome</keyword>
<reference evidence="9 10" key="1">
    <citation type="journal article" date="2011" name="Proc. Natl. Acad. Sci. U.S.A.">
        <title>Evolutionary erosion of yeast sex chromosomes by mating-type switching accidents.</title>
        <authorList>
            <person name="Gordon J.L."/>
            <person name="Armisen D."/>
            <person name="Proux-Wera E."/>
            <person name="Oheigeartaigh S.S."/>
            <person name="Byrne K.P."/>
            <person name="Wolfe K.H."/>
        </authorList>
    </citation>
    <scope>NUCLEOTIDE SEQUENCE [LARGE SCALE GENOMIC DNA]</scope>
    <source>
        <strain evidence="10">ATCC 24235 / CBS 4417 / NBRC 1672 / NRRL Y-8282 / UCD 70-5</strain>
    </source>
</reference>
<evidence type="ECO:0000313" key="10">
    <source>
        <dbReference type="Proteomes" id="UP000005666"/>
    </source>
</evidence>
<dbReference type="EMBL" id="HE612856">
    <property type="protein sequence ID" value="CCE61580.1"/>
    <property type="molecule type" value="Genomic_DNA"/>
</dbReference>
<dbReference type="Proteomes" id="UP000005666">
    <property type="component" value="Chromosome 1"/>
</dbReference>
<keyword evidence="2 7" id="KW-0812">Transmembrane</keyword>
<dbReference type="eggNOG" id="ENOG502QUW8">
    <property type="taxonomic scope" value="Eukaryota"/>
</dbReference>
<evidence type="ECO:0000256" key="2">
    <source>
        <dbReference type="ARBA" id="ARBA00022692"/>
    </source>
</evidence>
<protein>
    <recommendedName>
        <fullName evidence="8">TECPR1-like DysF domain-containing protein</fullName>
    </recommendedName>
</protein>
<dbReference type="STRING" id="1071381.G8BNV2"/>
<dbReference type="OMA" id="WRLIFIQ"/>
<feature type="transmembrane region" description="Helical" evidence="7">
    <location>
        <begin position="193"/>
        <end position="217"/>
    </location>
</feature>
<gene>
    <name evidence="9" type="primary">TPHA0A05050</name>
    <name evidence="9" type="ordered locus">TPHA_0A05050</name>
</gene>
<evidence type="ECO:0000256" key="1">
    <source>
        <dbReference type="ARBA" id="ARBA00004585"/>
    </source>
</evidence>
<feature type="domain" description="TECPR1-like DysF" evidence="8">
    <location>
        <begin position="151"/>
        <end position="518"/>
    </location>
</feature>
<feature type="transmembrane region" description="Helical" evidence="7">
    <location>
        <begin position="340"/>
        <end position="358"/>
    </location>
</feature>
<dbReference type="AlphaFoldDB" id="G8BNV2"/>
<organism evidence="9 10">
    <name type="scientific">Tetrapisispora phaffii (strain ATCC 24235 / CBS 4417 / NBRC 1672 / NRRL Y-8282 / UCD 70-5)</name>
    <name type="common">Yeast</name>
    <name type="synonym">Fabospora phaffii</name>
    <dbReference type="NCBI Taxonomy" id="1071381"/>
    <lineage>
        <taxon>Eukaryota</taxon>
        <taxon>Fungi</taxon>
        <taxon>Dikarya</taxon>
        <taxon>Ascomycota</taxon>
        <taxon>Saccharomycotina</taxon>
        <taxon>Saccharomycetes</taxon>
        <taxon>Saccharomycetales</taxon>
        <taxon>Saccharomycetaceae</taxon>
        <taxon>Tetrapisispora</taxon>
    </lineage>
</organism>
<dbReference type="InterPro" id="IPR010482">
    <property type="entry name" value="TECPR1-like_DysF"/>
</dbReference>
<dbReference type="GO" id="GO:0007031">
    <property type="term" value="P:peroxisome organization"/>
    <property type="evidence" value="ECO:0007669"/>
    <property type="project" value="EnsemblFungi"/>
</dbReference>
<feature type="transmembrane region" description="Helical" evidence="7">
    <location>
        <begin position="364"/>
        <end position="389"/>
    </location>
</feature>
<evidence type="ECO:0000256" key="7">
    <source>
        <dbReference type="SAM" id="Phobius"/>
    </source>
</evidence>
<dbReference type="PANTHER" id="PTHR28304:SF1">
    <property type="entry name" value="PEROXISOMAL MEMBRANE PROTEIN PEX28"/>
    <property type="match status" value="1"/>
</dbReference>
<dbReference type="KEGG" id="tpf:TPHA_0A05050"/>
<dbReference type="Pfam" id="PF06398">
    <property type="entry name" value="Pex24p"/>
    <property type="match status" value="1"/>
</dbReference>
<dbReference type="InterPro" id="IPR052816">
    <property type="entry name" value="Peroxisomal_Membrane_PEX28-32"/>
</dbReference>
<evidence type="ECO:0000313" key="9">
    <source>
        <dbReference type="EMBL" id="CCE61580.1"/>
    </source>
</evidence>
<feature type="region of interest" description="Disordered" evidence="6">
    <location>
        <begin position="257"/>
        <end position="276"/>
    </location>
</feature>
<sequence>MLRYIGQKYEAILATIIEKEIDENPSNAKRELINNITTSLIDASIEKYKTNKYGHVSTATDVNEYDKFWNDQNFKQEFEQDTPPLSENIEVEMNEERVSPIDTQVAIPKPREHFLDIFVDKLISKLVTERLPEREQLADRILLPTDNYQQPISATTLGSNFGKLGSNLTTLFDLQESIIRLITWRAPSATITLLILLTFFINYPLLTLLIPLFNLLFRNMIPSYLHRHPSNLKKYPIKIIYGRSLIEDVTTGGPSNAWHPKSDFGKNDLPSSSSEATYDSPNIINDRTSQVSVQNSNSSVEIVANLRDLQNVTSSLVKLNEELEKFFYGLAGFKDESQSTLLFFICFISLFASLGLFYNINWPMFLITTIWTFMIAIHPKIKPLLINFIKIMLNKKKNNNTKNRRFKHLVILDEQPEEQYVEIFEIYKKGITSYQWNLCVFSNQIYDPDDTVRKLEDPPHGVPTLEDITPPRTWTFDENSNWEIDKDAAGWIKENELTLFANNDFAMDEEYKRRRWVRKVLRYAKPARKPQT</sequence>
<keyword evidence="10" id="KW-1185">Reference proteome</keyword>
<dbReference type="GeneID" id="11532429"/>
<evidence type="ECO:0000256" key="5">
    <source>
        <dbReference type="ARBA" id="ARBA00023140"/>
    </source>
</evidence>
<dbReference type="PANTHER" id="PTHR28304">
    <property type="entry name" value="PEROXISOMAL MEMBRANE PROTEIN PEX29"/>
    <property type="match status" value="1"/>
</dbReference>
<keyword evidence="3 7" id="KW-1133">Transmembrane helix</keyword>
<comment type="subcellular location">
    <subcellularLocation>
        <location evidence="1">Peroxisome membrane</location>
        <topology evidence="1">Multi-pass membrane protein</topology>
    </subcellularLocation>
</comment>
<evidence type="ECO:0000256" key="4">
    <source>
        <dbReference type="ARBA" id="ARBA00023136"/>
    </source>
</evidence>
<dbReference type="GO" id="GO:0005778">
    <property type="term" value="C:peroxisomal membrane"/>
    <property type="evidence" value="ECO:0007669"/>
    <property type="project" value="UniProtKB-SubCell"/>
</dbReference>
<evidence type="ECO:0000259" key="8">
    <source>
        <dbReference type="Pfam" id="PF06398"/>
    </source>
</evidence>
<keyword evidence="4 7" id="KW-0472">Membrane</keyword>
<evidence type="ECO:0000256" key="6">
    <source>
        <dbReference type="SAM" id="MobiDB-lite"/>
    </source>
</evidence>